<dbReference type="Pfam" id="PF03798">
    <property type="entry name" value="TRAM_LAG1_CLN8"/>
    <property type="match status" value="1"/>
</dbReference>
<dbReference type="InterPro" id="IPR006634">
    <property type="entry name" value="TLC-dom"/>
</dbReference>
<feature type="domain" description="Sushi" evidence="13">
    <location>
        <begin position="192"/>
        <end position="249"/>
    </location>
</feature>
<gene>
    <name evidence="14" type="ORF">E5288_WYG021611</name>
</gene>
<evidence type="ECO:0000256" key="10">
    <source>
        <dbReference type="PROSITE-ProRule" id="PRU00302"/>
    </source>
</evidence>
<feature type="transmembrane region" description="Helical" evidence="11">
    <location>
        <begin position="20"/>
        <end position="40"/>
    </location>
</feature>
<dbReference type="PROSITE" id="PS50923">
    <property type="entry name" value="SUSHI"/>
    <property type="match status" value="2"/>
</dbReference>
<feature type="domain" description="TLC" evidence="12">
    <location>
        <begin position="60"/>
        <end position="177"/>
    </location>
</feature>
<evidence type="ECO:0008006" key="16">
    <source>
        <dbReference type="Google" id="ProtNLM"/>
    </source>
</evidence>
<keyword evidence="10" id="KW-0768">Sushi</keyword>
<dbReference type="CDD" id="cd00033">
    <property type="entry name" value="CCP"/>
    <property type="match status" value="2"/>
</dbReference>
<keyword evidence="4" id="KW-0677">Repeat</keyword>
<accession>A0A6B0S2H1</accession>
<evidence type="ECO:0000259" key="13">
    <source>
        <dbReference type="PROSITE" id="PS50923"/>
    </source>
</evidence>
<sequence>MGSMSLLGAGALDLDYTSGRVRGVLVAAGCAFYLGVFVVCHRLSSSLNATYRSLAAREQVFWNLAATRAVFGIQGTAAGLWALLLDPVLQADKALGQQDWCWFHITTATGFFFFENLALHVSNALFHTFDGFLAVHHLFAFLGFLGSAVNLQAGHYLPMVTLLLEMSTPFTCISWMLLKVVDGSRGTERSVISCGHPGIPANAILTGDLFTYGAVVHYSCRGSRSLVGDSSRACQEDSHWSGAQPHCTGNNPGFCSDPGTPAHGSRLGEEFKAKSLLRFSCEMGYQLWGSAEQTCLLNGSWSGLQPVCEAVSCGNPGTPTHGKIVSSDGVLFSSSVVYACWDG</sequence>
<dbReference type="EMBL" id="VBQZ03000114">
    <property type="protein sequence ID" value="MXQ94514.1"/>
    <property type="molecule type" value="Genomic_DNA"/>
</dbReference>
<evidence type="ECO:0000256" key="3">
    <source>
        <dbReference type="ARBA" id="ARBA00022729"/>
    </source>
</evidence>
<keyword evidence="8" id="KW-0325">Glycoprotein</keyword>
<evidence type="ECO:0000256" key="11">
    <source>
        <dbReference type="SAM" id="Phobius"/>
    </source>
</evidence>
<dbReference type="GO" id="GO:0016020">
    <property type="term" value="C:membrane"/>
    <property type="evidence" value="ECO:0007669"/>
    <property type="project" value="UniProtKB-SubCell"/>
</dbReference>
<dbReference type="Gene3D" id="2.10.70.10">
    <property type="entry name" value="Complement Module, domain 1"/>
    <property type="match status" value="3"/>
</dbReference>
<keyword evidence="5 11" id="KW-1133">Transmembrane helix</keyword>
<feature type="transmembrane region" description="Helical" evidence="11">
    <location>
        <begin position="102"/>
        <end position="119"/>
    </location>
</feature>
<keyword evidence="15" id="KW-1185">Reference proteome</keyword>
<evidence type="ECO:0000256" key="1">
    <source>
        <dbReference type="ARBA" id="ARBA00004141"/>
    </source>
</evidence>
<comment type="caution">
    <text evidence="10">Lacks conserved residue(s) required for the propagation of feature annotation.</text>
</comment>
<dbReference type="FunFam" id="2.10.70.10:FF:000011">
    <property type="entry name" value="CUB and sushi domain-containing protein 3 isoform A"/>
    <property type="match status" value="1"/>
</dbReference>
<keyword evidence="6 9" id="KW-0472">Membrane</keyword>
<evidence type="ECO:0000259" key="12">
    <source>
        <dbReference type="PROSITE" id="PS50922"/>
    </source>
</evidence>
<feature type="disulfide bond" evidence="10">
    <location>
        <begin position="220"/>
        <end position="247"/>
    </location>
</feature>
<dbReference type="SMART" id="SM00032">
    <property type="entry name" value="CCP"/>
    <property type="match status" value="2"/>
</dbReference>
<feature type="domain" description="Sushi" evidence="13">
    <location>
        <begin position="253"/>
        <end position="310"/>
    </location>
</feature>
<dbReference type="InterPro" id="IPR000436">
    <property type="entry name" value="Sushi_SCR_CCP_dom"/>
</dbReference>
<dbReference type="SUPFAM" id="SSF57535">
    <property type="entry name" value="Complement control module/SCR domain"/>
    <property type="match status" value="2"/>
</dbReference>
<evidence type="ECO:0000313" key="15">
    <source>
        <dbReference type="Proteomes" id="UP000322234"/>
    </source>
</evidence>
<evidence type="ECO:0000256" key="5">
    <source>
        <dbReference type="ARBA" id="ARBA00022989"/>
    </source>
</evidence>
<dbReference type="Proteomes" id="UP000322234">
    <property type="component" value="Unassembled WGS sequence"/>
</dbReference>
<dbReference type="AlphaFoldDB" id="A0A6B0S2H1"/>
<organism evidence="14 15">
    <name type="scientific">Bos mutus</name>
    <name type="common">wild yak</name>
    <dbReference type="NCBI Taxonomy" id="72004"/>
    <lineage>
        <taxon>Eukaryota</taxon>
        <taxon>Metazoa</taxon>
        <taxon>Chordata</taxon>
        <taxon>Craniata</taxon>
        <taxon>Vertebrata</taxon>
        <taxon>Euteleostomi</taxon>
        <taxon>Mammalia</taxon>
        <taxon>Eutheria</taxon>
        <taxon>Laurasiatheria</taxon>
        <taxon>Artiodactyla</taxon>
        <taxon>Ruminantia</taxon>
        <taxon>Pecora</taxon>
        <taxon>Bovidae</taxon>
        <taxon>Bovinae</taxon>
        <taxon>Bos</taxon>
    </lineage>
</organism>
<dbReference type="PROSITE" id="PS50922">
    <property type="entry name" value="TLC"/>
    <property type="match status" value="1"/>
</dbReference>
<keyword evidence="7 10" id="KW-1015">Disulfide bond</keyword>
<dbReference type="PANTHER" id="PTHR45656">
    <property type="entry name" value="PROTEIN CBR-CLEC-78"/>
    <property type="match status" value="1"/>
</dbReference>
<dbReference type="PANTHER" id="PTHR45656:SF3">
    <property type="entry name" value="CUB AND SUSHI DOMAIN-CONTAINING PROTEIN 1"/>
    <property type="match status" value="1"/>
</dbReference>
<evidence type="ECO:0000256" key="2">
    <source>
        <dbReference type="ARBA" id="ARBA00022692"/>
    </source>
</evidence>
<evidence type="ECO:0000313" key="14">
    <source>
        <dbReference type="EMBL" id="MXQ94514.1"/>
    </source>
</evidence>
<protein>
    <recommendedName>
        <fullName evidence="16">Sushi domain-containing protein</fullName>
    </recommendedName>
</protein>
<feature type="transmembrane region" description="Helical" evidence="11">
    <location>
        <begin position="131"/>
        <end position="149"/>
    </location>
</feature>
<evidence type="ECO:0000256" key="8">
    <source>
        <dbReference type="ARBA" id="ARBA00023180"/>
    </source>
</evidence>
<dbReference type="InterPro" id="IPR051277">
    <property type="entry name" value="SEZ6_CSMD_C4BPB_Regulators"/>
</dbReference>
<feature type="disulfide bond" evidence="10">
    <location>
        <begin position="281"/>
        <end position="308"/>
    </location>
</feature>
<keyword evidence="2 9" id="KW-0812">Transmembrane</keyword>
<proteinExistence type="predicted"/>
<dbReference type="InterPro" id="IPR035976">
    <property type="entry name" value="Sushi/SCR/CCP_sf"/>
</dbReference>
<name>A0A6B0S2H1_9CETA</name>
<reference evidence="14" key="1">
    <citation type="submission" date="2019-10" db="EMBL/GenBank/DDBJ databases">
        <title>The sequence and de novo assembly of the wild yak genome.</title>
        <authorList>
            <person name="Liu Y."/>
        </authorList>
    </citation>
    <scope>NUCLEOTIDE SEQUENCE [LARGE SCALE GENOMIC DNA]</scope>
    <source>
        <strain evidence="14">WY2019</strain>
    </source>
</reference>
<feature type="transmembrane region" description="Helical" evidence="11">
    <location>
        <begin position="60"/>
        <end position="82"/>
    </location>
</feature>
<keyword evidence="3" id="KW-0732">Signal</keyword>
<evidence type="ECO:0000256" key="6">
    <source>
        <dbReference type="ARBA" id="ARBA00023136"/>
    </source>
</evidence>
<dbReference type="SMART" id="SM00724">
    <property type="entry name" value="TLC"/>
    <property type="match status" value="1"/>
</dbReference>
<comment type="caution">
    <text evidence="14">The sequence shown here is derived from an EMBL/GenBank/DDBJ whole genome shotgun (WGS) entry which is preliminary data.</text>
</comment>
<evidence type="ECO:0000256" key="9">
    <source>
        <dbReference type="PROSITE-ProRule" id="PRU00205"/>
    </source>
</evidence>
<evidence type="ECO:0000256" key="7">
    <source>
        <dbReference type="ARBA" id="ARBA00023157"/>
    </source>
</evidence>
<comment type="subcellular location">
    <subcellularLocation>
        <location evidence="1">Membrane</location>
        <topology evidence="1">Multi-pass membrane protein</topology>
    </subcellularLocation>
</comment>
<evidence type="ECO:0000256" key="4">
    <source>
        <dbReference type="ARBA" id="ARBA00022737"/>
    </source>
</evidence>
<dbReference type="Pfam" id="PF00084">
    <property type="entry name" value="Sushi"/>
    <property type="match status" value="2"/>
</dbReference>